<dbReference type="InterPro" id="IPR045601">
    <property type="entry name" value="DUF6455"/>
</dbReference>
<evidence type="ECO:0000259" key="1">
    <source>
        <dbReference type="Pfam" id="PF20056"/>
    </source>
</evidence>
<name>A0A0P1ERL7_9RHOB</name>
<evidence type="ECO:0000313" key="3">
    <source>
        <dbReference type="Proteomes" id="UP000054823"/>
    </source>
</evidence>
<keyword evidence="3" id="KW-1185">Reference proteome</keyword>
<dbReference type="Pfam" id="PF20056">
    <property type="entry name" value="DUF6455"/>
    <property type="match status" value="1"/>
</dbReference>
<dbReference type="STRING" id="321267.SHM7688_02607"/>
<sequence>MGTVVPLGDPQVHFWLTRSVARAVGVSLSEAMAENTLSAQGYAEMITRCRTCPFVDQCQHWLGTPSARQEGAPEFCMHKSLFDGLRNSH</sequence>
<gene>
    <name evidence="2" type="ORF">SHM7688_02607</name>
</gene>
<proteinExistence type="predicted"/>
<dbReference type="OrthoDB" id="7859249at2"/>
<evidence type="ECO:0000313" key="2">
    <source>
        <dbReference type="EMBL" id="CUH53155.1"/>
    </source>
</evidence>
<reference evidence="2 3" key="1">
    <citation type="submission" date="2015-09" db="EMBL/GenBank/DDBJ databases">
        <authorList>
            <consortium name="Swine Surveillance"/>
        </authorList>
    </citation>
    <scope>NUCLEOTIDE SEQUENCE [LARGE SCALE GENOMIC DNA]</scope>
    <source>
        <strain evidence="2 3">CECT 7688</strain>
    </source>
</reference>
<dbReference type="EMBL" id="CYPW01000027">
    <property type="protein sequence ID" value="CUH53155.1"/>
    <property type="molecule type" value="Genomic_DNA"/>
</dbReference>
<organism evidence="2 3">
    <name type="scientific">Shimia marina</name>
    <dbReference type="NCBI Taxonomy" id="321267"/>
    <lineage>
        <taxon>Bacteria</taxon>
        <taxon>Pseudomonadati</taxon>
        <taxon>Pseudomonadota</taxon>
        <taxon>Alphaproteobacteria</taxon>
        <taxon>Rhodobacterales</taxon>
        <taxon>Roseobacteraceae</taxon>
    </lineage>
</organism>
<feature type="domain" description="DUF6455" evidence="1">
    <location>
        <begin position="8"/>
        <end position="87"/>
    </location>
</feature>
<accession>A0A0P1ERL7</accession>
<protein>
    <recommendedName>
        <fullName evidence="1">DUF6455 domain-containing protein</fullName>
    </recommendedName>
</protein>
<dbReference type="RefSeq" id="WP_058240343.1">
    <property type="nucleotide sequence ID" value="NZ_CYPW01000027.1"/>
</dbReference>
<dbReference type="AlphaFoldDB" id="A0A0P1ERL7"/>
<dbReference type="Proteomes" id="UP000054823">
    <property type="component" value="Unassembled WGS sequence"/>
</dbReference>